<keyword evidence="2" id="KW-0238">DNA-binding</keyword>
<dbReference type="Proteomes" id="UP000183987">
    <property type="component" value="Unassembled WGS sequence"/>
</dbReference>
<dbReference type="PANTHER" id="PTHR30146:SF152">
    <property type="entry name" value="TRANSCRIPTIONAL REGULATORY PROTEIN"/>
    <property type="match status" value="1"/>
</dbReference>
<accession>A0A1M5D361</accession>
<protein>
    <submittedName>
        <fullName evidence="5">Transcriptional regulator, LacI family</fullName>
    </submittedName>
</protein>
<dbReference type="GO" id="GO:0000976">
    <property type="term" value="F:transcription cis-regulatory region binding"/>
    <property type="evidence" value="ECO:0007669"/>
    <property type="project" value="TreeGrafter"/>
</dbReference>
<dbReference type="EMBL" id="FQUE01000009">
    <property type="protein sequence ID" value="SHF61232.1"/>
    <property type="molecule type" value="Genomic_DNA"/>
</dbReference>
<dbReference type="PROSITE" id="PS00356">
    <property type="entry name" value="HTH_LACI_1"/>
    <property type="match status" value="1"/>
</dbReference>
<dbReference type="PANTHER" id="PTHR30146">
    <property type="entry name" value="LACI-RELATED TRANSCRIPTIONAL REPRESSOR"/>
    <property type="match status" value="1"/>
</dbReference>
<dbReference type="CDD" id="cd06307">
    <property type="entry name" value="PBP1_sugar_binding"/>
    <property type="match status" value="1"/>
</dbReference>
<dbReference type="Pfam" id="PF00356">
    <property type="entry name" value="LacI"/>
    <property type="match status" value="1"/>
</dbReference>
<keyword evidence="1" id="KW-0805">Transcription regulation</keyword>
<dbReference type="STRING" id="366533.SAMN05444339_1093"/>
<evidence type="ECO:0000256" key="1">
    <source>
        <dbReference type="ARBA" id="ARBA00023015"/>
    </source>
</evidence>
<dbReference type="Gene3D" id="1.10.260.40">
    <property type="entry name" value="lambda repressor-like DNA-binding domains"/>
    <property type="match status" value="1"/>
</dbReference>
<dbReference type="GO" id="GO:0003700">
    <property type="term" value="F:DNA-binding transcription factor activity"/>
    <property type="evidence" value="ECO:0007669"/>
    <property type="project" value="TreeGrafter"/>
</dbReference>
<dbReference type="AlphaFoldDB" id="A0A1M5D361"/>
<name>A0A1M5D361_LOKAT</name>
<dbReference type="SUPFAM" id="SSF53822">
    <property type="entry name" value="Periplasmic binding protein-like I"/>
    <property type="match status" value="1"/>
</dbReference>
<dbReference type="InterPro" id="IPR000843">
    <property type="entry name" value="HTH_LacI"/>
</dbReference>
<dbReference type="InterPro" id="IPR028082">
    <property type="entry name" value="Peripla_BP_I"/>
</dbReference>
<dbReference type="Pfam" id="PF13407">
    <property type="entry name" value="Peripla_BP_4"/>
    <property type="match status" value="1"/>
</dbReference>
<evidence type="ECO:0000256" key="3">
    <source>
        <dbReference type="ARBA" id="ARBA00023163"/>
    </source>
</evidence>
<dbReference type="SUPFAM" id="SSF47413">
    <property type="entry name" value="lambda repressor-like DNA-binding domains"/>
    <property type="match status" value="1"/>
</dbReference>
<dbReference type="OrthoDB" id="9805774at2"/>
<gene>
    <name evidence="5" type="ORF">SAMN05444339_1093</name>
</gene>
<organism evidence="5 6">
    <name type="scientific">Loktanella atrilutea</name>
    <dbReference type="NCBI Taxonomy" id="366533"/>
    <lineage>
        <taxon>Bacteria</taxon>
        <taxon>Pseudomonadati</taxon>
        <taxon>Pseudomonadota</taxon>
        <taxon>Alphaproteobacteria</taxon>
        <taxon>Rhodobacterales</taxon>
        <taxon>Roseobacteraceae</taxon>
        <taxon>Loktanella</taxon>
    </lineage>
</organism>
<evidence type="ECO:0000313" key="6">
    <source>
        <dbReference type="Proteomes" id="UP000183987"/>
    </source>
</evidence>
<dbReference type="SMART" id="SM00354">
    <property type="entry name" value="HTH_LACI"/>
    <property type="match status" value="1"/>
</dbReference>
<evidence type="ECO:0000256" key="2">
    <source>
        <dbReference type="ARBA" id="ARBA00023125"/>
    </source>
</evidence>
<dbReference type="InterPro" id="IPR025997">
    <property type="entry name" value="SBP_2_dom"/>
</dbReference>
<dbReference type="RefSeq" id="WP_072858194.1">
    <property type="nucleotide sequence ID" value="NZ_FQUE01000009.1"/>
</dbReference>
<proteinExistence type="predicted"/>
<keyword evidence="6" id="KW-1185">Reference proteome</keyword>
<dbReference type="PROSITE" id="PS50932">
    <property type="entry name" value="HTH_LACI_2"/>
    <property type="match status" value="1"/>
</dbReference>
<feature type="domain" description="HTH lacI-type" evidence="4">
    <location>
        <begin position="5"/>
        <end position="59"/>
    </location>
</feature>
<sequence>MKRAPTLVDVATRAGVSYATVDRVVNGRGSVAEKSRASVLQAVADLGYIRNVAAANLAQRRIYRFCFIIPEGTNAFFDRVCDIVRAMHPSAGTDPVQLVIERVAAFDPAALAACLTALAERPFDGVALVGLSDAGVDDAIGALRDKGVAVLTMISDMPTPARDAYVGIDNVTAGRTAGALIVLSHGGRAGRVLPIVGALSARDHADRLSGLRETLAPTDLTFAPLIEGLDRHEVVEARLRAALAADRSITAIYSAGAGNAGLIRVVAEMSEAGRRPIVMIHELTPRSRAALEDGLIDVIIDQRPEDEVAGTLTLLRCLADRRPLPQLPQIVPAIYLRENLPAAVDPALLKGSAA</sequence>
<dbReference type="CDD" id="cd01392">
    <property type="entry name" value="HTH_LacI"/>
    <property type="match status" value="1"/>
</dbReference>
<evidence type="ECO:0000259" key="4">
    <source>
        <dbReference type="PROSITE" id="PS50932"/>
    </source>
</evidence>
<evidence type="ECO:0000313" key="5">
    <source>
        <dbReference type="EMBL" id="SHF61232.1"/>
    </source>
</evidence>
<dbReference type="Gene3D" id="3.40.50.2300">
    <property type="match status" value="2"/>
</dbReference>
<reference evidence="6" key="1">
    <citation type="submission" date="2016-11" db="EMBL/GenBank/DDBJ databases">
        <authorList>
            <person name="Varghese N."/>
            <person name="Submissions S."/>
        </authorList>
    </citation>
    <scope>NUCLEOTIDE SEQUENCE [LARGE SCALE GENOMIC DNA]</scope>
    <source>
        <strain evidence="6">DSM 29326</strain>
    </source>
</reference>
<dbReference type="InterPro" id="IPR010982">
    <property type="entry name" value="Lambda_DNA-bd_dom_sf"/>
</dbReference>
<keyword evidence="3" id="KW-0804">Transcription</keyword>